<dbReference type="PANTHER" id="PTHR11439:SF440">
    <property type="entry name" value="INTEGRASE CATALYTIC DOMAIN-CONTAINING PROTEIN"/>
    <property type="match status" value="1"/>
</dbReference>
<gene>
    <name evidence="1" type="ORF">CK203_111576</name>
</gene>
<name>A0A438C9W8_VITVI</name>
<proteinExistence type="predicted"/>
<reference evidence="1 2" key="1">
    <citation type="journal article" date="2018" name="PLoS Genet.">
        <title>Population sequencing reveals clonal diversity and ancestral inbreeding in the grapevine cultivar Chardonnay.</title>
        <authorList>
            <person name="Roach M.J."/>
            <person name="Johnson D.L."/>
            <person name="Bohlmann J."/>
            <person name="van Vuuren H.J."/>
            <person name="Jones S.J."/>
            <person name="Pretorius I.S."/>
            <person name="Schmidt S.A."/>
            <person name="Borneman A.R."/>
        </authorList>
    </citation>
    <scope>NUCLEOTIDE SEQUENCE [LARGE SCALE GENOMIC DNA]</scope>
    <source>
        <strain evidence="2">cv. Chardonnay</strain>
        <tissue evidence="1">Leaf</tissue>
    </source>
</reference>
<organism evidence="1 2">
    <name type="scientific">Vitis vinifera</name>
    <name type="common">Grape</name>
    <dbReference type="NCBI Taxonomy" id="29760"/>
    <lineage>
        <taxon>Eukaryota</taxon>
        <taxon>Viridiplantae</taxon>
        <taxon>Streptophyta</taxon>
        <taxon>Embryophyta</taxon>
        <taxon>Tracheophyta</taxon>
        <taxon>Spermatophyta</taxon>
        <taxon>Magnoliopsida</taxon>
        <taxon>eudicotyledons</taxon>
        <taxon>Gunneridae</taxon>
        <taxon>Pentapetalae</taxon>
        <taxon>rosids</taxon>
        <taxon>Vitales</taxon>
        <taxon>Vitaceae</taxon>
        <taxon>Viteae</taxon>
        <taxon>Vitis</taxon>
    </lineage>
</organism>
<dbReference type="EMBL" id="QGNW01002444">
    <property type="protein sequence ID" value="RVW19706.1"/>
    <property type="molecule type" value="Genomic_DNA"/>
</dbReference>
<dbReference type="PANTHER" id="PTHR11439">
    <property type="entry name" value="GAG-POL-RELATED RETROTRANSPOSON"/>
    <property type="match status" value="1"/>
</dbReference>
<evidence type="ECO:0000313" key="2">
    <source>
        <dbReference type="Proteomes" id="UP000288805"/>
    </source>
</evidence>
<evidence type="ECO:0008006" key="3">
    <source>
        <dbReference type="Google" id="ProtNLM"/>
    </source>
</evidence>
<protein>
    <recommendedName>
        <fullName evidence="3">Retrovirus-related Pol polyprotein from transposon RE1</fullName>
    </recommendedName>
</protein>
<evidence type="ECO:0000313" key="1">
    <source>
        <dbReference type="EMBL" id="RVW19706.1"/>
    </source>
</evidence>
<comment type="caution">
    <text evidence="1">The sequence shown here is derived from an EMBL/GenBank/DDBJ whole genome shotgun (WGS) entry which is preliminary data.</text>
</comment>
<dbReference type="CDD" id="cd09272">
    <property type="entry name" value="RNase_HI_RT_Ty1"/>
    <property type="match status" value="1"/>
</dbReference>
<accession>A0A438C9W8</accession>
<dbReference type="AlphaFoldDB" id="A0A438C9W8"/>
<dbReference type="Proteomes" id="UP000288805">
    <property type="component" value="Unassembled WGS sequence"/>
</dbReference>
<sequence>MRAVTTNLSSVDSEVGKALVIPKWQQVDLEEMRSLENNGTWQLVDSPRGKKPVDYKWLYTINGSTKRRSISGYYSFVGGNLMTWRLKKLLEDLRIPSEEAIKLYYDNKATINIIHNPIQHDRTKDVKVDCHFIKEKSEAGLIYMPYVPIEE</sequence>